<keyword evidence="2 8" id="KW-1003">Cell membrane</keyword>
<evidence type="ECO:0000256" key="1">
    <source>
        <dbReference type="ARBA" id="ARBA00004651"/>
    </source>
</evidence>
<gene>
    <name evidence="9" type="ORF">WA026_023141</name>
</gene>
<dbReference type="Pfam" id="PF08395">
    <property type="entry name" value="7tm_7"/>
    <property type="match status" value="1"/>
</dbReference>
<comment type="caution">
    <text evidence="9">The sequence shown here is derived from an EMBL/GenBank/DDBJ whole genome shotgun (WGS) entry which is preliminary data.</text>
</comment>
<keyword evidence="10" id="KW-1185">Reference proteome</keyword>
<sequence length="431" mass="49637">MQSRSFSRFVPHFNITDPTKTLSSIYKSVKPIHIACKIVGLEPFSFAEDKEGNLSVEHSKHDFIYHLFFNSLFTILGGYTTAAFFMDQENNTKTSISRNKFVILITIMILLMFLITSANYFMRMKLSSSLVAFSKIDNVLLRFDMKINYEALRKDNLGLMILMFSSITVRSIILILLINLDVLQSLTIIIAFTVKALTKYQFISFVRQLNIRFMRVNDGLQEIFNRNTNNKIILNQLDQWDDLSDQLFIMCRIHYKLCHWLRILNKAFGLQQLTSIAVSVFNILFQAYYLYYVLSGREKKTVISIVSPLIWTLDELMEIQFLVSACAETSDNANTTPSILHEMRNLHYNADLEDNVQSYSLQMLHQKIQFSAMGYFVIDYTLSYSIIGAVTTYLVIFIQFDQGQKIKSEKVGNTSHKSTATYMTPASGVVV</sequence>
<feature type="transmembrane region" description="Helical" evidence="8">
    <location>
        <begin position="186"/>
        <end position="206"/>
    </location>
</feature>
<dbReference type="InterPro" id="IPR013604">
    <property type="entry name" value="7TM_chemorcpt"/>
</dbReference>
<evidence type="ECO:0000313" key="10">
    <source>
        <dbReference type="Proteomes" id="UP001431783"/>
    </source>
</evidence>
<comment type="caution">
    <text evidence="8">Lacks conserved residue(s) required for the propagation of feature annotation.</text>
</comment>
<dbReference type="PANTHER" id="PTHR21143:SF133">
    <property type="entry name" value="GUSTATORY AND PHEROMONE RECEPTOR 32A-RELATED"/>
    <property type="match status" value="1"/>
</dbReference>
<keyword evidence="6 8" id="KW-0675">Receptor</keyword>
<keyword evidence="7 8" id="KW-0807">Transducer</keyword>
<feature type="transmembrane region" description="Helical" evidence="8">
    <location>
        <begin position="63"/>
        <end position="86"/>
    </location>
</feature>
<dbReference type="GO" id="GO:0007165">
    <property type="term" value="P:signal transduction"/>
    <property type="evidence" value="ECO:0007669"/>
    <property type="project" value="UniProtKB-KW"/>
</dbReference>
<reference evidence="9 10" key="1">
    <citation type="submission" date="2023-03" db="EMBL/GenBank/DDBJ databases">
        <title>Genome insight into feeding habits of ladybird beetles.</title>
        <authorList>
            <person name="Li H.-S."/>
            <person name="Huang Y.-H."/>
            <person name="Pang H."/>
        </authorList>
    </citation>
    <scope>NUCLEOTIDE SEQUENCE [LARGE SCALE GENOMIC DNA]</scope>
    <source>
        <strain evidence="9">SYSU_2023b</strain>
        <tissue evidence="9">Whole body</tissue>
    </source>
</reference>
<evidence type="ECO:0000256" key="4">
    <source>
        <dbReference type="ARBA" id="ARBA00022989"/>
    </source>
</evidence>
<accession>A0AAW1TYA7</accession>
<proteinExistence type="inferred from homology"/>
<evidence type="ECO:0000256" key="2">
    <source>
        <dbReference type="ARBA" id="ARBA00022475"/>
    </source>
</evidence>
<dbReference type="AlphaFoldDB" id="A0AAW1TYA7"/>
<protein>
    <recommendedName>
        <fullName evidence="8">Gustatory receptor</fullName>
    </recommendedName>
</protein>
<evidence type="ECO:0000256" key="3">
    <source>
        <dbReference type="ARBA" id="ARBA00022692"/>
    </source>
</evidence>
<feature type="transmembrane region" description="Helical" evidence="8">
    <location>
        <begin position="157"/>
        <end position="180"/>
    </location>
</feature>
<dbReference type="GO" id="GO:0030425">
    <property type="term" value="C:dendrite"/>
    <property type="evidence" value="ECO:0007669"/>
    <property type="project" value="TreeGrafter"/>
</dbReference>
<evidence type="ECO:0000313" key="9">
    <source>
        <dbReference type="EMBL" id="KAK9873585.1"/>
    </source>
</evidence>
<feature type="transmembrane region" description="Helical" evidence="8">
    <location>
        <begin position="101"/>
        <end position="121"/>
    </location>
</feature>
<comment type="function">
    <text evidence="8">Gustatory receptor which mediates acceptance or avoidance behavior, depending on its substrates.</text>
</comment>
<comment type="subcellular location">
    <subcellularLocation>
        <location evidence="1 8">Cell membrane</location>
        <topology evidence="1 8">Multi-pass membrane protein</topology>
    </subcellularLocation>
</comment>
<keyword evidence="5 8" id="KW-0472">Membrane</keyword>
<comment type="similarity">
    <text evidence="8">Belongs to the insect chemoreceptor superfamily. Gustatory receptor (GR) family.</text>
</comment>
<evidence type="ECO:0000256" key="8">
    <source>
        <dbReference type="RuleBase" id="RU363108"/>
    </source>
</evidence>
<dbReference type="GO" id="GO:0005886">
    <property type="term" value="C:plasma membrane"/>
    <property type="evidence" value="ECO:0007669"/>
    <property type="project" value="UniProtKB-SubCell"/>
</dbReference>
<organism evidence="9 10">
    <name type="scientific">Henosepilachna vigintioctopunctata</name>
    <dbReference type="NCBI Taxonomy" id="420089"/>
    <lineage>
        <taxon>Eukaryota</taxon>
        <taxon>Metazoa</taxon>
        <taxon>Ecdysozoa</taxon>
        <taxon>Arthropoda</taxon>
        <taxon>Hexapoda</taxon>
        <taxon>Insecta</taxon>
        <taxon>Pterygota</taxon>
        <taxon>Neoptera</taxon>
        <taxon>Endopterygota</taxon>
        <taxon>Coleoptera</taxon>
        <taxon>Polyphaga</taxon>
        <taxon>Cucujiformia</taxon>
        <taxon>Coccinelloidea</taxon>
        <taxon>Coccinellidae</taxon>
        <taxon>Epilachninae</taxon>
        <taxon>Epilachnini</taxon>
        <taxon>Henosepilachna</taxon>
    </lineage>
</organism>
<keyword evidence="4 8" id="KW-1133">Transmembrane helix</keyword>
<keyword evidence="3 8" id="KW-0812">Transmembrane</keyword>
<dbReference type="Proteomes" id="UP001431783">
    <property type="component" value="Unassembled WGS sequence"/>
</dbReference>
<dbReference type="GO" id="GO:0050909">
    <property type="term" value="P:sensory perception of taste"/>
    <property type="evidence" value="ECO:0007669"/>
    <property type="project" value="InterPro"/>
</dbReference>
<dbReference type="GO" id="GO:0030424">
    <property type="term" value="C:axon"/>
    <property type="evidence" value="ECO:0007669"/>
    <property type="project" value="TreeGrafter"/>
</dbReference>
<dbReference type="GO" id="GO:0043025">
    <property type="term" value="C:neuronal cell body"/>
    <property type="evidence" value="ECO:0007669"/>
    <property type="project" value="TreeGrafter"/>
</dbReference>
<evidence type="ECO:0000256" key="6">
    <source>
        <dbReference type="ARBA" id="ARBA00023170"/>
    </source>
</evidence>
<dbReference type="GO" id="GO:0008049">
    <property type="term" value="P:male courtship behavior"/>
    <property type="evidence" value="ECO:0007669"/>
    <property type="project" value="TreeGrafter"/>
</dbReference>
<dbReference type="GO" id="GO:0007635">
    <property type="term" value="P:chemosensory behavior"/>
    <property type="evidence" value="ECO:0007669"/>
    <property type="project" value="TreeGrafter"/>
</dbReference>
<name>A0AAW1TYA7_9CUCU</name>
<evidence type="ECO:0000256" key="7">
    <source>
        <dbReference type="ARBA" id="ARBA00023224"/>
    </source>
</evidence>
<dbReference type="EMBL" id="JARQZJ010000022">
    <property type="protein sequence ID" value="KAK9873585.1"/>
    <property type="molecule type" value="Genomic_DNA"/>
</dbReference>
<feature type="transmembrane region" description="Helical" evidence="8">
    <location>
        <begin position="382"/>
        <end position="400"/>
    </location>
</feature>
<dbReference type="PANTHER" id="PTHR21143">
    <property type="entry name" value="INVERTEBRATE GUSTATORY RECEPTOR"/>
    <property type="match status" value="1"/>
</dbReference>
<evidence type="ECO:0000256" key="5">
    <source>
        <dbReference type="ARBA" id="ARBA00023136"/>
    </source>
</evidence>
<feature type="transmembrane region" description="Helical" evidence="8">
    <location>
        <begin position="273"/>
        <end position="291"/>
    </location>
</feature>